<dbReference type="PANTHER" id="PTHR48228:SF5">
    <property type="entry name" value="ALPHA-METHYLACYL-COA RACEMASE"/>
    <property type="match status" value="1"/>
</dbReference>
<comment type="caution">
    <text evidence="2">The sequence shown here is derived from an EMBL/GenBank/DDBJ whole genome shotgun (WGS) entry which is preliminary data.</text>
</comment>
<reference evidence="2 3" key="1">
    <citation type="submission" date="2019-10" db="EMBL/GenBank/DDBJ databases">
        <title>Draft Genome Assembly of Rhodococcus zopfii DSM44189.</title>
        <authorList>
            <person name="Sutton J.M."/>
            <person name="Akob D.M."/>
            <person name="Bushman T.J."/>
        </authorList>
    </citation>
    <scope>NUCLEOTIDE SEQUENCE [LARGE SCALE GENOMIC DNA]</scope>
    <source>
        <strain evidence="2 3">DSM 44189</strain>
    </source>
</reference>
<dbReference type="EMBL" id="WBMO01000001">
    <property type="protein sequence ID" value="MDV2474391.1"/>
    <property type="molecule type" value="Genomic_DNA"/>
</dbReference>
<evidence type="ECO:0000313" key="3">
    <source>
        <dbReference type="Proteomes" id="UP001275440"/>
    </source>
</evidence>
<keyword evidence="3" id="KW-1185">Reference proteome</keyword>
<evidence type="ECO:0000313" key="2">
    <source>
        <dbReference type="EMBL" id="MDV2474391.1"/>
    </source>
</evidence>
<keyword evidence="2" id="KW-0808">Transferase</keyword>
<dbReference type="Proteomes" id="UP001275440">
    <property type="component" value="Unassembled WGS sequence"/>
</dbReference>
<dbReference type="InterPro" id="IPR050509">
    <property type="entry name" value="CoA-transferase_III"/>
</dbReference>
<organism evidence="2 3">
    <name type="scientific">Rhodococcus zopfii</name>
    <dbReference type="NCBI Taxonomy" id="43772"/>
    <lineage>
        <taxon>Bacteria</taxon>
        <taxon>Bacillati</taxon>
        <taxon>Actinomycetota</taxon>
        <taxon>Actinomycetes</taxon>
        <taxon>Mycobacteriales</taxon>
        <taxon>Nocardiaceae</taxon>
        <taxon>Rhodococcus</taxon>
    </lineage>
</organism>
<name>A0ABU3WK75_9NOCA</name>
<dbReference type="Pfam" id="PF02515">
    <property type="entry name" value="CoA_transf_3"/>
    <property type="match status" value="1"/>
</dbReference>
<dbReference type="Gene3D" id="3.40.50.10540">
    <property type="entry name" value="Crotonobetainyl-coa:carnitine coa-transferase, domain 1"/>
    <property type="match status" value="1"/>
</dbReference>
<dbReference type="RefSeq" id="WP_072813939.1">
    <property type="nucleotide sequence ID" value="NZ_JAHWLX010000112.1"/>
</dbReference>
<dbReference type="Gene3D" id="3.30.1540.10">
    <property type="entry name" value="formyl-coa transferase, domain 3"/>
    <property type="match status" value="1"/>
</dbReference>
<feature type="region of interest" description="Disordered" evidence="1">
    <location>
        <begin position="342"/>
        <end position="365"/>
    </location>
</feature>
<gene>
    <name evidence="2" type="ORF">F8M49_01335</name>
</gene>
<proteinExistence type="predicted"/>
<sequence>MSAEAVEKKGPLAGIRVVEFAGLGPGPHAATLLADLGADVVCVQRPGLIPPAGHRDQIQRGRTIVEANLKDPEQVEKVLGLIERADVLIEGFRPGVTERMGLGPDVALARNPRLVYGRMTGWGQEGPLANAAGHDINYISLTGVLHAIGRKGERPVPPLNMVGDFGGGSMFLIFGILSALVERQTSGKGQVVDAAMVDGALALSHMMWAFRGRGLWSDERGTNMLDTGAPYYDVYETSDGKYMAVGAIEPQFYALLLEGLDLDPAELPGQADITAWPQLRKVFTEKFLSKTRDEWSQIFLGTDACVSPVLTFGEASGNEHIAARGSLIELDGVTQHAPAPRFSRTPAGAPIPPAGEATDIESVWT</sequence>
<dbReference type="InterPro" id="IPR044855">
    <property type="entry name" value="CoA-Trfase_III_dom3_sf"/>
</dbReference>
<dbReference type="InterPro" id="IPR023606">
    <property type="entry name" value="CoA-Trfase_III_dom_1_sf"/>
</dbReference>
<protein>
    <submittedName>
        <fullName evidence="2">CoA transferase</fullName>
    </submittedName>
</protein>
<dbReference type="InterPro" id="IPR003673">
    <property type="entry name" value="CoA-Trfase_fam_III"/>
</dbReference>
<dbReference type="PANTHER" id="PTHR48228">
    <property type="entry name" value="SUCCINYL-COA--D-CITRAMALATE COA-TRANSFERASE"/>
    <property type="match status" value="1"/>
</dbReference>
<dbReference type="GO" id="GO:0016740">
    <property type="term" value="F:transferase activity"/>
    <property type="evidence" value="ECO:0007669"/>
    <property type="project" value="UniProtKB-KW"/>
</dbReference>
<evidence type="ECO:0000256" key="1">
    <source>
        <dbReference type="SAM" id="MobiDB-lite"/>
    </source>
</evidence>
<accession>A0ABU3WK75</accession>
<dbReference type="SUPFAM" id="SSF89796">
    <property type="entry name" value="CoA-transferase family III (CaiB/BaiF)"/>
    <property type="match status" value="1"/>
</dbReference>